<comment type="caution">
    <text evidence="3">The sequence shown here is derived from an EMBL/GenBank/DDBJ whole genome shotgun (WGS) entry which is preliminary data.</text>
</comment>
<feature type="domain" description="WCX" evidence="2">
    <location>
        <begin position="248"/>
        <end position="328"/>
    </location>
</feature>
<reference evidence="4" key="1">
    <citation type="journal article" date="2019" name="Int. J. Syst. Evol. Microbiol.">
        <title>The Global Catalogue of Microorganisms (GCM) 10K type strain sequencing project: providing services to taxonomists for standard genome sequencing and annotation.</title>
        <authorList>
            <consortium name="The Broad Institute Genomics Platform"/>
            <consortium name="The Broad Institute Genome Sequencing Center for Infectious Disease"/>
            <person name="Wu L."/>
            <person name="Ma J."/>
        </authorList>
    </citation>
    <scope>NUCLEOTIDE SEQUENCE [LARGE SCALE GENOMIC DNA]</scope>
    <source>
        <strain evidence="4">JCM 17688</strain>
    </source>
</reference>
<dbReference type="RefSeq" id="WP_344990149.1">
    <property type="nucleotide sequence ID" value="NZ_BAABFR010000004.1"/>
</dbReference>
<sequence>MEEIPKIERLTNLVICLLYANRPVEASYIHANVLGYKQAVTEEAFKRMFERDKKELRDQGIPIETVPVSWANQVESYRIKRDEYRMGDITLDSEEAAAVAVASAMWQSPELAASAQAAVRKLRANGIEVRDAAEAALSATVGTPKPDVEETLRALVDGINQGHPVRFRHRSRPSAPYVDRTLHPWGMATVRGNWYVIGHDADKDAPRTFRVSRVRDVAVLETAEARPRPKDFDLRAAIEAAVNAYDKTVRARVWLADGRGNALRRAALSVETDQREVAGATRSGAVVTVEERSLDDVAAAVAGLGPDAVALDPPELRAAVVARLTGAARAVTPADHADREGARR</sequence>
<organism evidence="3 4">
    <name type="scientific">Tsukamurella soli</name>
    <dbReference type="NCBI Taxonomy" id="644556"/>
    <lineage>
        <taxon>Bacteria</taxon>
        <taxon>Bacillati</taxon>
        <taxon>Actinomycetota</taxon>
        <taxon>Actinomycetes</taxon>
        <taxon>Mycobacteriales</taxon>
        <taxon>Tsukamurellaceae</taxon>
        <taxon>Tsukamurella</taxon>
    </lineage>
</organism>
<dbReference type="InterPro" id="IPR057727">
    <property type="entry name" value="WCX_dom"/>
</dbReference>
<name>A0ABP8J303_9ACTN</name>
<proteinExistence type="predicted"/>
<gene>
    <name evidence="3" type="ORF">GCM10023147_04070</name>
</gene>
<dbReference type="EMBL" id="BAABFR010000004">
    <property type="protein sequence ID" value="GAA4384107.1"/>
    <property type="molecule type" value="Genomic_DNA"/>
</dbReference>
<dbReference type="Pfam" id="PF13280">
    <property type="entry name" value="WYL"/>
    <property type="match status" value="1"/>
</dbReference>
<dbReference type="Proteomes" id="UP001500635">
    <property type="component" value="Unassembled WGS sequence"/>
</dbReference>
<evidence type="ECO:0000259" key="2">
    <source>
        <dbReference type="Pfam" id="PF25583"/>
    </source>
</evidence>
<dbReference type="PANTHER" id="PTHR34580">
    <property type="match status" value="1"/>
</dbReference>
<dbReference type="Pfam" id="PF25583">
    <property type="entry name" value="WCX"/>
    <property type="match status" value="1"/>
</dbReference>
<evidence type="ECO:0000313" key="4">
    <source>
        <dbReference type="Proteomes" id="UP001500635"/>
    </source>
</evidence>
<dbReference type="PANTHER" id="PTHR34580:SF3">
    <property type="entry name" value="PROTEIN PAFB"/>
    <property type="match status" value="1"/>
</dbReference>
<dbReference type="InterPro" id="IPR026881">
    <property type="entry name" value="WYL_dom"/>
</dbReference>
<evidence type="ECO:0000313" key="3">
    <source>
        <dbReference type="EMBL" id="GAA4384107.1"/>
    </source>
</evidence>
<dbReference type="InterPro" id="IPR051534">
    <property type="entry name" value="CBASS_pafABC_assoc_protein"/>
</dbReference>
<evidence type="ECO:0000259" key="1">
    <source>
        <dbReference type="Pfam" id="PF13280"/>
    </source>
</evidence>
<dbReference type="PROSITE" id="PS52050">
    <property type="entry name" value="WYL"/>
    <property type="match status" value="1"/>
</dbReference>
<feature type="domain" description="WYL" evidence="1">
    <location>
        <begin position="150"/>
        <end position="219"/>
    </location>
</feature>
<accession>A0ABP8J303</accession>
<protein>
    <submittedName>
        <fullName evidence="3">YafY family protein</fullName>
    </submittedName>
</protein>
<keyword evidence="4" id="KW-1185">Reference proteome</keyword>